<keyword evidence="3" id="KW-1185">Reference proteome</keyword>
<dbReference type="AlphaFoldDB" id="A0ABD0J1I9"/>
<evidence type="ECO:0000313" key="2">
    <source>
        <dbReference type="EMBL" id="KAK7449371.1"/>
    </source>
</evidence>
<sequence>MPRETLLQERNAGQTQKHQSPPLVLTTKYNPRLKGLAKAMRKHWQSIRTDQECNELPPSPLLAYKRHANIGDFLISSKLPRLNGQQQQHRTTTQEHTENTTTHENN</sequence>
<evidence type="ECO:0000313" key="3">
    <source>
        <dbReference type="Proteomes" id="UP001519460"/>
    </source>
</evidence>
<reference evidence="2 3" key="1">
    <citation type="journal article" date="2023" name="Sci. Data">
        <title>Genome assembly of the Korean intertidal mud-creeper Batillaria attramentaria.</title>
        <authorList>
            <person name="Patra A.K."/>
            <person name="Ho P.T."/>
            <person name="Jun S."/>
            <person name="Lee S.J."/>
            <person name="Kim Y."/>
            <person name="Won Y.J."/>
        </authorList>
    </citation>
    <scope>NUCLEOTIDE SEQUENCE [LARGE SCALE GENOMIC DNA]</scope>
    <source>
        <strain evidence="2">Wonlab-2016</strain>
    </source>
</reference>
<protein>
    <submittedName>
        <fullName evidence="2">Uncharacterized protein</fullName>
    </submittedName>
</protein>
<name>A0ABD0J1I9_9CAEN</name>
<gene>
    <name evidence="2" type="ORF">BaRGS_00040022</name>
</gene>
<dbReference type="Proteomes" id="UP001519460">
    <property type="component" value="Unassembled WGS sequence"/>
</dbReference>
<feature type="region of interest" description="Disordered" evidence="1">
    <location>
        <begin position="79"/>
        <end position="106"/>
    </location>
</feature>
<dbReference type="EMBL" id="JACVVK020000750">
    <property type="protein sequence ID" value="KAK7449371.1"/>
    <property type="molecule type" value="Genomic_DNA"/>
</dbReference>
<proteinExistence type="predicted"/>
<feature type="region of interest" description="Disordered" evidence="1">
    <location>
        <begin position="1"/>
        <end position="22"/>
    </location>
</feature>
<evidence type="ECO:0000256" key="1">
    <source>
        <dbReference type="SAM" id="MobiDB-lite"/>
    </source>
</evidence>
<accession>A0ABD0J1I9</accession>
<organism evidence="2 3">
    <name type="scientific">Batillaria attramentaria</name>
    <dbReference type="NCBI Taxonomy" id="370345"/>
    <lineage>
        <taxon>Eukaryota</taxon>
        <taxon>Metazoa</taxon>
        <taxon>Spiralia</taxon>
        <taxon>Lophotrochozoa</taxon>
        <taxon>Mollusca</taxon>
        <taxon>Gastropoda</taxon>
        <taxon>Caenogastropoda</taxon>
        <taxon>Sorbeoconcha</taxon>
        <taxon>Cerithioidea</taxon>
        <taxon>Batillariidae</taxon>
        <taxon>Batillaria</taxon>
    </lineage>
</organism>
<comment type="caution">
    <text evidence="2">The sequence shown here is derived from an EMBL/GenBank/DDBJ whole genome shotgun (WGS) entry which is preliminary data.</text>
</comment>